<keyword evidence="3" id="KW-0328">Glycosyltransferase</keyword>
<evidence type="ECO:0000256" key="6">
    <source>
        <dbReference type="ARBA" id="ARBA00022989"/>
    </source>
</evidence>
<keyword evidence="7 8" id="KW-0472">Membrane</keyword>
<dbReference type="OrthoDB" id="9811884at2"/>
<keyword evidence="6 8" id="KW-1133">Transmembrane helix</keyword>
<feature type="transmembrane region" description="Helical" evidence="8">
    <location>
        <begin position="274"/>
        <end position="299"/>
    </location>
</feature>
<evidence type="ECO:0000256" key="4">
    <source>
        <dbReference type="ARBA" id="ARBA00022679"/>
    </source>
</evidence>
<feature type="transmembrane region" description="Helical" evidence="8">
    <location>
        <begin position="240"/>
        <end position="262"/>
    </location>
</feature>
<evidence type="ECO:0000259" key="9">
    <source>
        <dbReference type="Pfam" id="PF00535"/>
    </source>
</evidence>
<dbReference type="Pfam" id="PF00535">
    <property type="entry name" value="Glycos_transf_2"/>
    <property type="match status" value="1"/>
</dbReference>
<organism evidence="10 11">
    <name type="scientific">Bifidobacterium myosotis</name>
    <dbReference type="NCBI Taxonomy" id="1630166"/>
    <lineage>
        <taxon>Bacteria</taxon>
        <taxon>Bacillati</taxon>
        <taxon>Actinomycetota</taxon>
        <taxon>Actinomycetes</taxon>
        <taxon>Bifidobacteriales</taxon>
        <taxon>Bifidobacteriaceae</taxon>
        <taxon>Bifidobacterium</taxon>
    </lineage>
</organism>
<name>A0A261FRU3_9BIFI</name>
<dbReference type="Proteomes" id="UP000216871">
    <property type="component" value="Unassembled WGS sequence"/>
</dbReference>
<dbReference type="CDD" id="cd04187">
    <property type="entry name" value="DPM1_like_bac"/>
    <property type="match status" value="1"/>
</dbReference>
<dbReference type="PANTHER" id="PTHR48090:SF1">
    <property type="entry name" value="PROPHAGE BACTOPRENOL GLUCOSYL TRANSFERASE HOMOLOG"/>
    <property type="match status" value="1"/>
</dbReference>
<evidence type="ECO:0000313" key="10">
    <source>
        <dbReference type="EMBL" id="OZG61877.1"/>
    </source>
</evidence>
<proteinExistence type="inferred from homology"/>
<dbReference type="InterPro" id="IPR029044">
    <property type="entry name" value="Nucleotide-diphossugar_trans"/>
</dbReference>
<keyword evidence="5 8" id="KW-0812">Transmembrane</keyword>
<evidence type="ECO:0000256" key="3">
    <source>
        <dbReference type="ARBA" id="ARBA00022676"/>
    </source>
</evidence>
<dbReference type="GO" id="GO:0016757">
    <property type="term" value="F:glycosyltransferase activity"/>
    <property type="evidence" value="ECO:0007669"/>
    <property type="project" value="UniProtKB-KW"/>
</dbReference>
<dbReference type="EMBL" id="MWWW01000001">
    <property type="protein sequence ID" value="OZG61877.1"/>
    <property type="molecule type" value="Genomic_DNA"/>
</dbReference>
<keyword evidence="4 10" id="KW-0808">Transferase</keyword>
<dbReference type="AlphaFoldDB" id="A0A261FRU3"/>
<gene>
    <name evidence="10" type="ORF">BMYO_0027</name>
</gene>
<dbReference type="SUPFAM" id="SSF53448">
    <property type="entry name" value="Nucleotide-diphospho-sugar transferases"/>
    <property type="match status" value="1"/>
</dbReference>
<comment type="subcellular location">
    <subcellularLocation>
        <location evidence="1">Membrane</location>
        <topology evidence="1">Multi-pass membrane protein</topology>
    </subcellularLocation>
</comment>
<dbReference type="GO" id="GO:0005886">
    <property type="term" value="C:plasma membrane"/>
    <property type="evidence" value="ECO:0007669"/>
    <property type="project" value="TreeGrafter"/>
</dbReference>
<comment type="similarity">
    <text evidence="2">Belongs to the glycosyltransferase 2 family.</text>
</comment>
<evidence type="ECO:0000256" key="2">
    <source>
        <dbReference type="ARBA" id="ARBA00006739"/>
    </source>
</evidence>
<dbReference type="Gene3D" id="3.90.550.10">
    <property type="entry name" value="Spore Coat Polysaccharide Biosynthesis Protein SpsA, Chain A"/>
    <property type="match status" value="1"/>
</dbReference>
<keyword evidence="11" id="KW-1185">Reference proteome</keyword>
<evidence type="ECO:0000256" key="7">
    <source>
        <dbReference type="ARBA" id="ARBA00023136"/>
    </source>
</evidence>
<evidence type="ECO:0000313" key="11">
    <source>
        <dbReference type="Proteomes" id="UP000216871"/>
    </source>
</evidence>
<dbReference type="RefSeq" id="WP_094666595.1">
    <property type="nucleotide sequence ID" value="NZ_MWWW01000001.1"/>
</dbReference>
<dbReference type="InterPro" id="IPR001173">
    <property type="entry name" value="Glyco_trans_2-like"/>
</dbReference>
<evidence type="ECO:0000256" key="5">
    <source>
        <dbReference type="ARBA" id="ARBA00022692"/>
    </source>
</evidence>
<feature type="domain" description="Glycosyltransferase 2-like" evidence="9">
    <location>
        <begin position="10"/>
        <end position="156"/>
    </location>
</feature>
<accession>A0A261FRU3</accession>
<reference evidence="10 11" key="1">
    <citation type="journal article" date="2017" name="BMC Genomics">
        <title>Comparative genomic and phylogenomic analyses of the Bifidobacteriaceae family.</title>
        <authorList>
            <person name="Lugli G.A."/>
            <person name="Milani C."/>
            <person name="Turroni F."/>
            <person name="Duranti S."/>
            <person name="Mancabelli L."/>
            <person name="Mangifesta M."/>
            <person name="Ferrario C."/>
            <person name="Modesto M."/>
            <person name="Mattarelli P."/>
            <person name="Jiri K."/>
            <person name="van Sinderen D."/>
            <person name="Ventura M."/>
        </authorList>
    </citation>
    <scope>NUCLEOTIDE SEQUENCE [LARGE SCALE GENOMIC DNA]</scope>
    <source>
        <strain evidence="10 11">DSM 100196</strain>
    </source>
</reference>
<protein>
    <submittedName>
        <fullName evidence="10">Glycosyltransferase</fullName>
    </submittedName>
</protein>
<comment type="caution">
    <text evidence="10">The sequence shown here is derived from an EMBL/GenBank/DDBJ whole genome shotgun (WGS) entry which is preliminary data.</text>
</comment>
<dbReference type="InterPro" id="IPR050256">
    <property type="entry name" value="Glycosyltransferase_2"/>
</dbReference>
<sequence>MSISTPRIAFVIPCYNEEEALHVTAGVLRKKVETLSAAHAISAESSIIFVDDGSADATWNEIEQLHQEAPELFHGVKLAHNRGHQNALFGGLMHALDIGVDAAISMDADLQDDPNAADEMIERFRNGAEIVYGVRDSRETDTAFKRNTAHAFYSVMRWMGTETIPDHADYRLMGANALRALAEYGETNLFLRGIVPSLGFRTDKVYYQRGVRVAGESKYPLKKMISFAIEGITSFSVKPLSMITGLGVLSVVVGIIMLIYTLASVFSGHAVAGWGSMMCSLWLLGGMILVSLGIVGEYIGKIYMEVKRRPRFIVEKTV</sequence>
<dbReference type="PANTHER" id="PTHR48090">
    <property type="entry name" value="UNDECAPRENYL-PHOSPHATE 4-DEOXY-4-FORMAMIDO-L-ARABINOSE TRANSFERASE-RELATED"/>
    <property type="match status" value="1"/>
</dbReference>
<evidence type="ECO:0000256" key="1">
    <source>
        <dbReference type="ARBA" id="ARBA00004141"/>
    </source>
</evidence>
<evidence type="ECO:0000256" key="8">
    <source>
        <dbReference type="SAM" id="Phobius"/>
    </source>
</evidence>